<dbReference type="PANTHER" id="PTHR46628">
    <property type="entry name" value="PIRNA BIOGENESIS PROTEIN EXD1"/>
    <property type="match status" value="1"/>
</dbReference>
<organism evidence="2 3">
    <name type="scientific">Ladona fulva</name>
    <name type="common">Scarce chaser dragonfly</name>
    <name type="synonym">Libellula fulva</name>
    <dbReference type="NCBI Taxonomy" id="123851"/>
    <lineage>
        <taxon>Eukaryota</taxon>
        <taxon>Metazoa</taxon>
        <taxon>Ecdysozoa</taxon>
        <taxon>Arthropoda</taxon>
        <taxon>Hexapoda</taxon>
        <taxon>Insecta</taxon>
        <taxon>Pterygota</taxon>
        <taxon>Palaeoptera</taxon>
        <taxon>Odonata</taxon>
        <taxon>Epiprocta</taxon>
        <taxon>Anisoptera</taxon>
        <taxon>Libelluloidea</taxon>
        <taxon>Libellulidae</taxon>
        <taxon>Ladona</taxon>
    </lineage>
</organism>
<evidence type="ECO:0000313" key="3">
    <source>
        <dbReference type="Proteomes" id="UP000792457"/>
    </source>
</evidence>
<dbReference type="InterPro" id="IPR052144">
    <property type="entry name" value="piRNA_biogenesis_EXD1"/>
</dbReference>
<dbReference type="GO" id="GO:0003676">
    <property type="term" value="F:nucleic acid binding"/>
    <property type="evidence" value="ECO:0007669"/>
    <property type="project" value="InterPro"/>
</dbReference>
<dbReference type="GO" id="GO:1990923">
    <property type="term" value="C:PET complex"/>
    <property type="evidence" value="ECO:0007669"/>
    <property type="project" value="TreeGrafter"/>
</dbReference>
<evidence type="ECO:0000256" key="1">
    <source>
        <dbReference type="SAM" id="MobiDB-lite"/>
    </source>
</evidence>
<dbReference type="InterPro" id="IPR036397">
    <property type="entry name" value="RNaseH_sf"/>
</dbReference>
<dbReference type="Proteomes" id="UP000792457">
    <property type="component" value="Unassembled WGS sequence"/>
</dbReference>
<evidence type="ECO:0000313" key="2">
    <source>
        <dbReference type="EMBL" id="KAG8223729.1"/>
    </source>
</evidence>
<dbReference type="SUPFAM" id="SSF53098">
    <property type="entry name" value="Ribonuclease H-like"/>
    <property type="match status" value="1"/>
</dbReference>
<dbReference type="InterPro" id="IPR012337">
    <property type="entry name" value="RNaseH-like_sf"/>
</dbReference>
<dbReference type="PANTHER" id="PTHR46628:SF1">
    <property type="entry name" value="PIRNA BIOGENESIS PROTEIN EXD1"/>
    <property type="match status" value="1"/>
</dbReference>
<dbReference type="EMBL" id="KZ308171">
    <property type="protein sequence ID" value="KAG8223729.1"/>
    <property type="molecule type" value="Genomic_DNA"/>
</dbReference>
<gene>
    <name evidence="2" type="ORF">J437_LFUL003635</name>
</gene>
<feature type="compositionally biased region" description="Polar residues" evidence="1">
    <location>
        <begin position="400"/>
        <end position="410"/>
    </location>
</feature>
<dbReference type="Gene3D" id="3.30.420.10">
    <property type="entry name" value="Ribonuclease H-like superfamily/Ribonuclease H"/>
    <property type="match status" value="1"/>
</dbReference>
<dbReference type="OrthoDB" id="26838at2759"/>
<dbReference type="AlphaFoldDB" id="A0A8K0NXS8"/>
<accession>A0A8K0NXS8</accession>
<sequence length="427" mass="49009">MDKVYVKGQKLFITTEDGTFDGTFHSMDEGKTRLTVKDVVKHPNEESFDGLYHFYKNEIISVQILDPLSSAWMSPGSEVVSSKVSTIMKGCQSSQSSTKLTKSYLQDFVLSQDHYIYYSNLLKKFVIIDEIGSEFDLAIEEIKRNPMVGVSFEGTMFGRKGKLSWVCFSVPYREEGKEEPEFIYLEPNHKNRVPQRITVYLFDLAVMGSAAITNGLGDILGGKDSPLKIMFDCRLPSDCLYHQFDLKLHNIADLQVCQILLYPLKERPPEADGTDKLMYTKGLHLILNLGLNLPLNLIYTPHIDDGYLERENAIWYQRPITSLMAKAAAYQTMYLMNMWAKIYLRDCRDAYVSGLKIFLSCIRDAEDETAFTLANQYHMVPQEFVPHVLKCQEKHRESAQCQERNQLQKGSKTKKIERVRGTSFRKS</sequence>
<reference evidence="2" key="2">
    <citation type="submission" date="2017-10" db="EMBL/GenBank/DDBJ databases">
        <title>Ladona fulva Genome sequencing and assembly.</title>
        <authorList>
            <person name="Murali S."/>
            <person name="Richards S."/>
            <person name="Bandaranaike D."/>
            <person name="Bellair M."/>
            <person name="Blankenburg K."/>
            <person name="Chao H."/>
            <person name="Dinh H."/>
            <person name="Doddapaneni H."/>
            <person name="Dugan-Rocha S."/>
            <person name="Elkadiri S."/>
            <person name="Gnanaolivu R."/>
            <person name="Hernandez B."/>
            <person name="Skinner E."/>
            <person name="Javaid M."/>
            <person name="Lee S."/>
            <person name="Li M."/>
            <person name="Ming W."/>
            <person name="Munidasa M."/>
            <person name="Muniz J."/>
            <person name="Nguyen L."/>
            <person name="Hughes D."/>
            <person name="Osuji N."/>
            <person name="Pu L.-L."/>
            <person name="Puazo M."/>
            <person name="Qu C."/>
            <person name="Quiroz J."/>
            <person name="Raj R."/>
            <person name="Weissenberger G."/>
            <person name="Xin Y."/>
            <person name="Zou X."/>
            <person name="Han Y."/>
            <person name="Worley K."/>
            <person name="Muzny D."/>
            <person name="Gibbs R."/>
        </authorList>
    </citation>
    <scope>NUCLEOTIDE SEQUENCE</scope>
    <source>
        <strain evidence="2">Sampled in the wild</strain>
    </source>
</reference>
<protein>
    <submittedName>
        <fullName evidence="2">Uncharacterized protein</fullName>
    </submittedName>
</protein>
<reference evidence="2" key="1">
    <citation type="submission" date="2013-04" db="EMBL/GenBank/DDBJ databases">
        <authorList>
            <person name="Qu J."/>
            <person name="Murali S.C."/>
            <person name="Bandaranaike D."/>
            <person name="Bellair M."/>
            <person name="Blankenburg K."/>
            <person name="Chao H."/>
            <person name="Dinh H."/>
            <person name="Doddapaneni H."/>
            <person name="Downs B."/>
            <person name="Dugan-Rocha S."/>
            <person name="Elkadiri S."/>
            <person name="Gnanaolivu R.D."/>
            <person name="Hernandez B."/>
            <person name="Javaid M."/>
            <person name="Jayaseelan J.C."/>
            <person name="Lee S."/>
            <person name="Li M."/>
            <person name="Ming W."/>
            <person name="Munidasa M."/>
            <person name="Muniz J."/>
            <person name="Nguyen L."/>
            <person name="Ongeri F."/>
            <person name="Osuji N."/>
            <person name="Pu L.-L."/>
            <person name="Puazo M."/>
            <person name="Qu C."/>
            <person name="Quiroz J."/>
            <person name="Raj R."/>
            <person name="Weissenberger G."/>
            <person name="Xin Y."/>
            <person name="Zou X."/>
            <person name="Han Y."/>
            <person name="Richards S."/>
            <person name="Worley K."/>
            <person name="Muzny D."/>
            <person name="Gibbs R."/>
        </authorList>
    </citation>
    <scope>NUCLEOTIDE SEQUENCE</scope>
    <source>
        <strain evidence="2">Sampled in the wild</strain>
    </source>
</reference>
<comment type="caution">
    <text evidence="2">The sequence shown here is derived from an EMBL/GenBank/DDBJ whole genome shotgun (WGS) entry which is preliminary data.</text>
</comment>
<proteinExistence type="predicted"/>
<name>A0A8K0NXS8_LADFU</name>
<keyword evidence="3" id="KW-1185">Reference proteome</keyword>
<feature type="region of interest" description="Disordered" evidence="1">
    <location>
        <begin position="400"/>
        <end position="427"/>
    </location>
</feature>
<dbReference type="GO" id="GO:0034587">
    <property type="term" value="P:piRNA processing"/>
    <property type="evidence" value="ECO:0007669"/>
    <property type="project" value="TreeGrafter"/>
</dbReference>